<dbReference type="GO" id="GO:0019301">
    <property type="term" value="P:rhamnose catabolic process"/>
    <property type="evidence" value="ECO:0007669"/>
    <property type="project" value="TreeGrafter"/>
</dbReference>
<dbReference type="PANTHER" id="PTHR30268:SF0">
    <property type="entry name" value="L-RHAMNOSE ISOMERASE"/>
    <property type="match status" value="1"/>
</dbReference>
<name>A0A2W5ZB08_9BACT</name>
<dbReference type="EMBL" id="QHBU01000065">
    <property type="protein sequence ID" value="PZR82590.1"/>
    <property type="molecule type" value="Genomic_DNA"/>
</dbReference>
<organism evidence="5 6">
    <name type="scientific">Candidatus Aeolococcus gillhamiae</name>
    <dbReference type="NCBI Taxonomy" id="3127015"/>
    <lineage>
        <taxon>Bacteria</taxon>
        <taxon>Bacillati</taxon>
        <taxon>Candidatus Dormiibacterota</taxon>
        <taxon>Candidatus Dormibacteria</taxon>
        <taxon>Candidatus Aeolococcales</taxon>
        <taxon>Candidatus Aeolococcaceae</taxon>
        <taxon>Candidatus Aeolococcus</taxon>
    </lineage>
</organism>
<evidence type="ECO:0000256" key="3">
    <source>
        <dbReference type="ARBA" id="ARBA00023235"/>
    </source>
</evidence>
<dbReference type="GO" id="GO:0046872">
    <property type="term" value="F:metal ion binding"/>
    <property type="evidence" value="ECO:0007669"/>
    <property type="project" value="UniProtKB-KW"/>
</dbReference>
<evidence type="ECO:0000313" key="5">
    <source>
        <dbReference type="EMBL" id="PZR82590.1"/>
    </source>
</evidence>
<dbReference type="PANTHER" id="PTHR30268">
    <property type="entry name" value="L-RHAMNOSE ISOMERASE"/>
    <property type="match status" value="1"/>
</dbReference>
<feature type="domain" description="Xylose isomerase-like TIM barrel" evidence="4">
    <location>
        <begin position="82"/>
        <end position="266"/>
    </location>
</feature>
<dbReference type="Gene3D" id="3.20.20.150">
    <property type="entry name" value="Divalent-metal-dependent TIM barrel enzymes"/>
    <property type="match status" value="1"/>
</dbReference>
<dbReference type="GO" id="GO:0008740">
    <property type="term" value="F:L-rhamnose isomerase activity"/>
    <property type="evidence" value="ECO:0007669"/>
    <property type="project" value="TreeGrafter"/>
</dbReference>
<dbReference type="AlphaFoldDB" id="A0A2W5ZB08"/>
<feature type="non-terminal residue" evidence="5">
    <location>
        <position position="271"/>
    </location>
</feature>
<protein>
    <submittedName>
        <fullName evidence="5">Sugar isomerase</fullName>
    </submittedName>
</protein>
<keyword evidence="1" id="KW-0479">Metal-binding</keyword>
<accession>A0A2W5ZB08</accession>
<gene>
    <name evidence="5" type="ORF">DLM65_03515</name>
</gene>
<keyword evidence="3 5" id="KW-0413">Isomerase</keyword>
<dbReference type="InterPro" id="IPR050337">
    <property type="entry name" value="L-rhamnose_isomerase"/>
</dbReference>
<evidence type="ECO:0000256" key="1">
    <source>
        <dbReference type="ARBA" id="ARBA00022723"/>
    </source>
</evidence>
<sequence>MDTQSAYHSLVQRLTDSGRDVAAVQCALAGFAVETPSWGYGDSGTRFGVFPQPGRPRDIFERIDDAAEVHRLTGTAPAVALHFPWDSVENPDELSNHVHERGLRVGAVNPNLFQDPDYKLGSITNPDSGIRRKALDHLLDCVAIATRLGATAQSLWLADGTNYPGQDDLTARRERLEAALAELYAAFPEAQELLVEYKFFEPAFYATDIADWGSALLLCQRTGERARVLVDLGHHAQGVNVEQIVALLGRQGRLGGFHFNNRKYADDDLIV</sequence>
<dbReference type="SUPFAM" id="SSF51658">
    <property type="entry name" value="Xylose isomerase-like"/>
    <property type="match status" value="1"/>
</dbReference>
<keyword evidence="2" id="KW-0464">Manganese</keyword>
<dbReference type="Proteomes" id="UP000248724">
    <property type="component" value="Unassembled WGS sequence"/>
</dbReference>
<dbReference type="InterPro" id="IPR036237">
    <property type="entry name" value="Xyl_isomerase-like_sf"/>
</dbReference>
<evidence type="ECO:0000313" key="6">
    <source>
        <dbReference type="Proteomes" id="UP000248724"/>
    </source>
</evidence>
<reference evidence="5 6" key="1">
    <citation type="journal article" date="2017" name="Nature">
        <title>Atmospheric trace gases support primary production in Antarctic desert surface soil.</title>
        <authorList>
            <person name="Ji M."/>
            <person name="Greening C."/>
            <person name="Vanwonterghem I."/>
            <person name="Carere C.R."/>
            <person name="Bay S.K."/>
            <person name="Steen J.A."/>
            <person name="Montgomery K."/>
            <person name="Lines T."/>
            <person name="Beardall J."/>
            <person name="van Dorst J."/>
            <person name="Snape I."/>
            <person name="Stott M.B."/>
            <person name="Hugenholtz P."/>
            <person name="Ferrari B.C."/>
        </authorList>
    </citation>
    <scope>NUCLEOTIDE SEQUENCE [LARGE SCALE GENOMIC DNA]</scope>
    <source>
        <strain evidence="5">RRmetagenome_bin12</strain>
    </source>
</reference>
<proteinExistence type="predicted"/>
<dbReference type="Pfam" id="PF01261">
    <property type="entry name" value="AP_endonuc_2"/>
    <property type="match status" value="1"/>
</dbReference>
<evidence type="ECO:0000256" key="2">
    <source>
        <dbReference type="ARBA" id="ARBA00023211"/>
    </source>
</evidence>
<comment type="caution">
    <text evidence="5">The sequence shown here is derived from an EMBL/GenBank/DDBJ whole genome shotgun (WGS) entry which is preliminary data.</text>
</comment>
<dbReference type="InterPro" id="IPR013022">
    <property type="entry name" value="Xyl_isomerase-like_TIM-brl"/>
</dbReference>
<evidence type="ECO:0000259" key="4">
    <source>
        <dbReference type="Pfam" id="PF01261"/>
    </source>
</evidence>
<dbReference type="GO" id="GO:0019324">
    <property type="term" value="P:L-lyxose metabolic process"/>
    <property type="evidence" value="ECO:0007669"/>
    <property type="project" value="TreeGrafter"/>
</dbReference>